<feature type="transmembrane region" description="Helical" evidence="5">
    <location>
        <begin position="376"/>
        <end position="394"/>
    </location>
</feature>
<feature type="signal peptide" evidence="6">
    <location>
        <begin position="1"/>
        <end position="22"/>
    </location>
</feature>
<reference evidence="8 9" key="1">
    <citation type="submission" date="2006-03" db="EMBL/GenBank/DDBJ databases">
        <authorList>
            <person name="Pinhassi J."/>
            <person name="Pedros-Alio C."/>
            <person name="Ferriera S."/>
            <person name="Johnson J."/>
            <person name="Kravitz S."/>
            <person name="Halpern A."/>
            <person name="Remington K."/>
            <person name="Beeson K."/>
            <person name="Tran B."/>
            <person name="Rogers Y.-H."/>
            <person name="Friedman R."/>
            <person name="Venter J.C."/>
        </authorList>
    </citation>
    <scope>NUCLEOTIDE SEQUENCE [LARGE SCALE GENOMIC DNA]</scope>
    <source>
        <strain evidence="8 9">RED65</strain>
    </source>
</reference>
<keyword evidence="5" id="KW-0812">Transmembrane</keyword>
<dbReference type="STRING" id="207949.RED65_14352"/>
<keyword evidence="5" id="KW-0472">Membrane</keyword>
<feature type="transmembrane region" description="Helical" evidence="5">
    <location>
        <begin position="257"/>
        <end position="278"/>
    </location>
</feature>
<dbReference type="OrthoDB" id="5289013at2"/>
<dbReference type="InterPro" id="IPR011622">
    <property type="entry name" value="7TMR_DISM_rcpt_extracell_dom2"/>
</dbReference>
<evidence type="ECO:0000313" key="8">
    <source>
        <dbReference type="EMBL" id="EAT11036.1"/>
    </source>
</evidence>
<comment type="catalytic activity">
    <reaction evidence="3">
        <text>2 GTP = 3',3'-c-di-GMP + 2 diphosphate</text>
        <dbReference type="Rhea" id="RHEA:24898"/>
        <dbReference type="ChEBI" id="CHEBI:33019"/>
        <dbReference type="ChEBI" id="CHEBI:37565"/>
        <dbReference type="ChEBI" id="CHEBI:58805"/>
        <dbReference type="EC" id="2.7.7.65"/>
    </reaction>
</comment>
<dbReference type="RefSeq" id="WP_007017956.1">
    <property type="nucleotide sequence ID" value="NZ_CH724115.1"/>
</dbReference>
<dbReference type="GO" id="GO:0005886">
    <property type="term" value="C:plasma membrane"/>
    <property type="evidence" value="ECO:0007669"/>
    <property type="project" value="TreeGrafter"/>
</dbReference>
<dbReference type="GO" id="GO:0043709">
    <property type="term" value="P:cell adhesion involved in single-species biofilm formation"/>
    <property type="evidence" value="ECO:0007669"/>
    <property type="project" value="TreeGrafter"/>
</dbReference>
<dbReference type="InterPro" id="IPR043128">
    <property type="entry name" value="Rev_trsase/Diguanyl_cyclase"/>
</dbReference>
<feature type="transmembrane region" description="Helical" evidence="5">
    <location>
        <begin position="290"/>
        <end position="310"/>
    </location>
</feature>
<keyword evidence="6" id="KW-0732">Signal</keyword>
<dbReference type="AlphaFoldDB" id="Q1MYJ5"/>
<name>Q1MYJ5_9GAMM</name>
<evidence type="ECO:0000256" key="6">
    <source>
        <dbReference type="SAM" id="SignalP"/>
    </source>
</evidence>
<dbReference type="GO" id="GO:0052621">
    <property type="term" value="F:diguanylate cyclase activity"/>
    <property type="evidence" value="ECO:0007669"/>
    <property type="project" value="UniProtKB-EC"/>
</dbReference>
<gene>
    <name evidence="8" type="ORF">RED65_14352</name>
</gene>
<dbReference type="PANTHER" id="PTHR45138:SF9">
    <property type="entry name" value="DIGUANYLATE CYCLASE DGCM-RELATED"/>
    <property type="match status" value="1"/>
</dbReference>
<protein>
    <recommendedName>
        <fullName evidence="2">diguanylate cyclase</fullName>
        <ecNumber evidence="2">2.7.7.65</ecNumber>
    </recommendedName>
</protein>
<accession>Q1MYJ5</accession>
<dbReference type="EMBL" id="AAQH01000025">
    <property type="protein sequence ID" value="EAT11036.1"/>
    <property type="molecule type" value="Genomic_DNA"/>
</dbReference>
<dbReference type="InterPro" id="IPR011623">
    <property type="entry name" value="7TMR_DISM_rcpt_extracell_dom1"/>
</dbReference>
<dbReference type="InterPro" id="IPR000160">
    <property type="entry name" value="GGDEF_dom"/>
</dbReference>
<dbReference type="SMART" id="SM00267">
    <property type="entry name" value="GGDEF"/>
    <property type="match status" value="1"/>
</dbReference>
<feature type="domain" description="GGDEF" evidence="7">
    <location>
        <begin position="502"/>
        <end position="639"/>
    </location>
</feature>
<evidence type="ECO:0000313" key="9">
    <source>
        <dbReference type="Proteomes" id="UP000004263"/>
    </source>
</evidence>
<organism evidence="8 9">
    <name type="scientific">Bermanella marisrubri</name>
    <dbReference type="NCBI Taxonomy" id="207949"/>
    <lineage>
        <taxon>Bacteria</taxon>
        <taxon>Pseudomonadati</taxon>
        <taxon>Pseudomonadota</taxon>
        <taxon>Gammaproteobacteria</taxon>
        <taxon>Oceanospirillales</taxon>
        <taxon>Oceanospirillaceae</taxon>
        <taxon>Bermanella</taxon>
    </lineage>
</organism>
<evidence type="ECO:0000256" key="4">
    <source>
        <dbReference type="SAM" id="Coils"/>
    </source>
</evidence>
<dbReference type="PANTHER" id="PTHR45138">
    <property type="entry name" value="REGULATORY COMPONENTS OF SENSORY TRANSDUCTION SYSTEM"/>
    <property type="match status" value="1"/>
</dbReference>
<feature type="transmembrane region" description="Helical" evidence="5">
    <location>
        <begin position="316"/>
        <end position="336"/>
    </location>
</feature>
<dbReference type="InterPro" id="IPR050469">
    <property type="entry name" value="Diguanylate_Cyclase"/>
</dbReference>
<comment type="cofactor">
    <cofactor evidence="1">
        <name>Mg(2+)</name>
        <dbReference type="ChEBI" id="CHEBI:18420"/>
    </cofactor>
</comment>
<evidence type="ECO:0000256" key="3">
    <source>
        <dbReference type="ARBA" id="ARBA00034247"/>
    </source>
</evidence>
<dbReference type="CDD" id="cd01949">
    <property type="entry name" value="GGDEF"/>
    <property type="match status" value="1"/>
</dbReference>
<evidence type="ECO:0000256" key="1">
    <source>
        <dbReference type="ARBA" id="ARBA00001946"/>
    </source>
</evidence>
<dbReference type="FunFam" id="3.30.70.270:FF:000001">
    <property type="entry name" value="Diguanylate cyclase domain protein"/>
    <property type="match status" value="1"/>
</dbReference>
<dbReference type="Pfam" id="PF07695">
    <property type="entry name" value="7TMR-DISM_7TM"/>
    <property type="match status" value="1"/>
</dbReference>
<feature type="transmembrane region" description="Helical" evidence="5">
    <location>
        <begin position="223"/>
        <end position="245"/>
    </location>
</feature>
<dbReference type="PROSITE" id="PS50887">
    <property type="entry name" value="GGDEF"/>
    <property type="match status" value="1"/>
</dbReference>
<comment type="caution">
    <text evidence="8">The sequence shown here is derived from an EMBL/GenBank/DDBJ whole genome shotgun (WGS) entry which is preliminary data.</text>
</comment>
<dbReference type="Pfam" id="PF07696">
    <property type="entry name" value="7TMR-DISMED2"/>
    <property type="match status" value="1"/>
</dbReference>
<feature type="chain" id="PRO_5004194762" description="diguanylate cyclase" evidence="6">
    <location>
        <begin position="23"/>
        <end position="642"/>
    </location>
</feature>
<evidence type="ECO:0000256" key="2">
    <source>
        <dbReference type="ARBA" id="ARBA00012528"/>
    </source>
</evidence>
<dbReference type="InterPro" id="IPR029787">
    <property type="entry name" value="Nucleotide_cyclase"/>
</dbReference>
<dbReference type="Gene3D" id="2.60.40.2380">
    <property type="match status" value="1"/>
</dbReference>
<dbReference type="Pfam" id="PF00990">
    <property type="entry name" value="GGDEF"/>
    <property type="match status" value="1"/>
</dbReference>
<dbReference type="GO" id="GO:1902201">
    <property type="term" value="P:negative regulation of bacterial-type flagellum-dependent cell motility"/>
    <property type="evidence" value="ECO:0007669"/>
    <property type="project" value="TreeGrafter"/>
</dbReference>
<dbReference type="HOGENOM" id="CLU_000445_105_4_6"/>
<feature type="transmembrane region" description="Helical" evidence="5">
    <location>
        <begin position="348"/>
        <end position="370"/>
    </location>
</feature>
<dbReference type="EC" id="2.7.7.65" evidence="2"/>
<evidence type="ECO:0000259" key="7">
    <source>
        <dbReference type="PROSITE" id="PS50887"/>
    </source>
</evidence>
<keyword evidence="5" id="KW-1133">Transmembrane helix</keyword>
<feature type="coiled-coil region" evidence="4">
    <location>
        <begin position="440"/>
        <end position="474"/>
    </location>
</feature>
<dbReference type="SUPFAM" id="SSF55073">
    <property type="entry name" value="Nucleotide cyclase"/>
    <property type="match status" value="1"/>
</dbReference>
<dbReference type="Gene3D" id="3.30.70.270">
    <property type="match status" value="1"/>
</dbReference>
<sequence>MPRKLAHLAVLLPIMLCCSALAHAETAAALRLDPNANILAPHIWFIEDAGNDLHIADILEDNQRSTSQLQWQKNTWPQINFGFSEKAYWLKTSIINPHPANEEWVLEIAYPLLDRVEIYAVNEAQQVVGFYHAGDKAIGKEKQIAHPNIAFPVQFPHQEQYTLYIHVKSEGSTQVPLTIWSWSDFISNSIIHFLFQGFFYGMVLIMALYNFVVWLIVRQRVYLSYVAYILFLTLFQISLHGLGMLYVWKEYTWLNEYITTISLILLLASISFFIRDFFDIKKYSPNLSRLVLCSFYWYLLLSIVFIFIPYSISIRIGAFFAWTQILLIIYITLYMLNRGHPSSRYFAVAWAVFLIGALLLALNKFAFLPITLASEYGLQIGAGLEIMFLSLALADRMANTQREKISAQARSLDLAHQVTQEREKLYRAEMENLKIAREHNEVLEKTVDDRTKELSEALEELSNAHEKLKNISVTDALTKIHNRYFFDQHWRSEFKRAHRHKMSIALIILDIDHFKKVNDNFGHPAGDLCLQKVAQSIRIQANRESDLVCRLGGEEFAVILPGTDEMGAYEVAEKIRHTIEKRHISWEGKTIKITVSIGISAMTPRKSDEKMRNIMFNQADQALYQAKGNGRNRTVIFESNVT</sequence>
<keyword evidence="4" id="KW-0175">Coiled coil</keyword>
<evidence type="ECO:0000256" key="5">
    <source>
        <dbReference type="SAM" id="Phobius"/>
    </source>
</evidence>
<dbReference type="NCBIfam" id="TIGR00254">
    <property type="entry name" value="GGDEF"/>
    <property type="match status" value="1"/>
</dbReference>
<dbReference type="Proteomes" id="UP000004263">
    <property type="component" value="Unassembled WGS sequence"/>
</dbReference>
<keyword evidence="9" id="KW-1185">Reference proteome</keyword>
<feature type="transmembrane region" description="Helical" evidence="5">
    <location>
        <begin position="193"/>
        <end position="216"/>
    </location>
</feature>
<proteinExistence type="predicted"/>